<dbReference type="PANTHER" id="PTHR23321:SF26">
    <property type="entry name" value="SMALL RIBOSOMAL SUBUNIT PROTEIN US15M"/>
    <property type="match status" value="1"/>
</dbReference>
<dbReference type="CDD" id="cd00353">
    <property type="entry name" value="Ribosomal_S15p_S13e"/>
    <property type="match status" value="1"/>
</dbReference>
<dbReference type="PANTHER" id="PTHR23321">
    <property type="entry name" value="RIBOSOMAL PROTEIN S15, BACTERIAL AND ORGANELLAR"/>
    <property type="match status" value="1"/>
</dbReference>
<dbReference type="GO" id="GO:1990904">
    <property type="term" value="C:ribonucleoprotein complex"/>
    <property type="evidence" value="ECO:0007669"/>
    <property type="project" value="UniProtKB-KW"/>
</dbReference>
<dbReference type="NCBIfam" id="TIGR00952">
    <property type="entry name" value="S15_bact"/>
    <property type="match status" value="1"/>
</dbReference>
<keyword evidence="6" id="KW-1185">Reference proteome</keyword>
<organism evidence="5 6">
    <name type="scientific">Ambispora leptoticha</name>
    <dbReference type="NCBI Taxonomy" id="144679"/>
    <lineage>
        <taxon>Eukaryota</taxon>
        <taxon>Fungi</taxon>
        <taxon>Fungi incertae sedis</taxon>
        <taxon>Mucoromycota</taxon>
        <taxon>Glomeromycotina</taxon>
        <taxon>Glomeromycetes</taxon>
        <taxon>Archaeosporales</taxon>
        <taxon>Ambisporaceae</taxon>
        <taxon>Ambispora</taxon>
    </lineage>
</organism>
<protein>
    <submittedName>
        <fullName evidence="5">12564_t:CDS:1</fullName>
    </submittedName>
</protein>
<comment type="similarity">
    <text evidence="1 4">Belongs to the universal ribosomal protein uS15 family.</text>
</comment>
<dbReference type="Pfam" id="PF00312">
    <property type="entry name" value="Ribosomal_S15"/>
    <property type="match status" value="1"/>
</dbReference>
<dbReference type="HAMAP" id="MF_01343_B">
    <property type="entry name" value="Ribosomal_uS15_B"/>
    <property type="match status" value="1"/>
</dbReference>
<evidence type="ECO:0000313" key="6">
    <source>
        <dbReference type="Proteomes" id="UP000789508"/>
    </source>
</evidence>
<keyword evidence="3 4" id="KW-0687">Ribonucleoprotein</keyword>
<gene>
    <name evidence="5" type="ORF">ALEPTO_LOCUS1605</name>
</gene>
<evidence type="ECO:0000256" key="2">
    <source>
        <dbReference type="ARBA" id="ARBA00022980"/>
    </source>
</evidence>
<dbReference type="OrthoDB" id="441444at2759"/>
<dbReference type="InterPro" id="IPR009068">
    <property type="entry name" value="uS15_NS1_RNA-bd_sf"/>
</dbReference>
<dbReference type="AlphaFoldDB" id="A0A9N8VTY8"/>
<dbReference type="GO" id="GO:0003735">
    <property type="term" value="F:structural constituent of ribosome"/>
    <property type="evidence" value="ECO:0007669"/>
    <property type="project" value="InterPro"/>
</dbReference>
<evidence type="ECO:0000256" key="3">
    <source>
        <dbReference type="ARBA" id="ARBA00023274"/>
    </source>
</evidence>
<dbReference type="EMBL" id="CAJVPS010000185">
    <property type="protein sequence ID" value="CAG8462339.1"/>
    <property type="molecule type" value="Genomic_DNA"/>
</dbReference>
<evidence type="ECO:0000256" key="4">
    <source>
        <dbReference type="RuleBase" id="RU003919"/>
    </source>
</evidence>
<accession>A0A9N8VTY8</accession>
<name>A0A9N8VTY8_9GLOM</name>
<dbReference type="SMART" id="SM01387">
    <property type="entry name" value="Ribosomal_S15"/>
    <property type="match status" value="1"/>
</dbReference>
<reference evidence="5" key="1">
    <citation type="submission" date="2021-06" db="EMBL/GenBank/DDBJ databases">
        <authorList>
            <person name="Kallberg Y."/>
            <person name="Tangrot J."/>
            <person name="Rosling A."/>
        </authorList>
    </citation>
    <scope>NUCLEOTIDE SEQUENCE</scope>
    <source>
        <strain evidence="5">FL130A</strain>
    </source>
</reference>
<dbReference type="Gene3D" id="1.10.287.10">
    <property type="entry name" value="S15/NS1, RNA-binding"/>
    <property type="match status" value="1"/>
</dbReference>
<dbReference type="Proteomes" id="UP000789508">
    <property type="component" value="Unassembled WGS sequence"/>
</dbReference>
<dbReference type="InterPro" id="IPR000589">
    <property type="entry name" value="Ribosomal_uS15"/>
</dbReference>
<dbReference type="GO" id="GO:0005737">
    <property type="term" value="C:cytoplasm"/>
    <property type="evidence" value="ECO:0007669"/>
    <property type="project" value="UniProtKB-ARBA"/>
</dbReference>
<dbReference type="GO" id="GO:0006412">
    <property type="term" value="P:translation"/>
    <property type="evidence" value="ECO:0007669"/>
    <property type="project" value="InterPro"/>
</dbReference>
<evidence type="ECO:0000256" key="1">
    <source>
        <dbReference type="ARBA" id="ARBA00008434"/>
    </source>
</evidence>
<sequence length="229" mass="26546">MTLSQCKRIFACSSSYSIQLQSFLSAREYIIKFEESRPDPISGIETPFTKSLLRPAQVYQAAIDPSLPRPKHYFLDQSDEKLLFHTMPKAAKELNRQEKPVNLDDDAVGIKDEDEKAATLEKIVALHNTNAKAISLYNIRRAIKEFGRFEGDTGSPEVQAAVWTVRILNLHEHIKNNRKDKHNYRQLRMMVHKRQSMLKYLKRQDLGRYFNCLKRLGLDQKTIEGQIVI</sequence>
<proteinExistence type="inferred from homology"/>
<dbReference type="GO" id="GO:0005840">
    <property type="term" value="C:ribosome"/>
    <property type="evidence" value="ECO:0007669"/>
    <property type="project" value="UniProtKB-KW"/>
</dbReference>
<comment type="caution">
    <text evidence="5">The sequence shown here is derived from an EMBL/GenBank/DDBJ whole genome shotgun (WGS) entry which is preliminary data.</text>
</comment>
<dbReference type="InterPro" id="IPR005290">
    <property type="entry name" value="Ribosomal_uS15_bac-type"/>
</dbReference>
<evidence type="ECO:0000313" key="5">
    <source>
        <dbReference type="EMBL" id="CAG8462339.1"/>
    </source>
</evidence>
<dbReference type="PROSITE" id="PS00362">
    <property type="entry name" value="RIBOSOMAL_S15"/>
    <property type="match status" value="1"/>
</dbReference>
<keyword evidence="2 4" id="KW-0689">Ribosomal protein</keyword>
<dbReference type="SUPFAM" id="SSF47060">
    <property type="entry name" value="S15/NS1 RNA-binding domain"/>
    <property type="match status" value="1"/>
</dbReference>